<sequence>MTLHPAGTPESKHGWWRLLDRNQWAVFIVASMAWLIDCFDQQIFNLARDGAMEDLLGKQLATEYAPYTTSVFLVGWAVGGLILGSLGDRFGRVRMLLIAILMYALCTGLSAFSTGFLDFCFYRFITGVGVGGVFGLAVALVSDSTPQMARPQALGTLQSLSTLGNISAGLTGMAVGIYALHQALPLNLKVWQTLFIIGAFPALLLIPFLWRMKEPAKWVAAKKAGEQKGIKFGSYSNLFKHPVWRKHAWLGLLLCSAGIIGLWGIGNFHPKIIRSIVDTHLATAGLSADALASEKAYWSSIGLMLQNVGGFFGMLALAKVAQIYGRRLAFALALTLSFLATLMVFKCLREIDQIYWMLPLMGFGQYSVFSVYAIYLPELFPTSLRSTGISFCYNLGRLLAASAPFTLGQITRNLGGDIEAFRTSGMAVSFILLLGIFVLPFLPETKDKLLPED</sequence>
<dbReference type="EMBL" id="BMYZ01000001">
    <property type="protein sequence ID" value="GGY67549.1"/>
    <property type="molecule type" value="Genomic_DNA"/>
</dbReference>
<evidence type="ECO:0000256" key="3">
    <source>
        <dbReference type="ARBA" id="ARBA00022989"/>
    </source>
</evidence>
<feature type="transmembrane region" description="Helical" evidence="5">
    <location>
        <begin position="64"/>
        <end position="83"/>
    </location>
</feature>
<name>A0ABQ3ATV4_9GAMM</name>
<feature type="transmembrane region" description="Helical" evidence="5">
    <location>
        <begin position="190"/>
        <end position="210"/>
    </location>
</feature>
<dbReference type="InterPro" id="IPR011701">
    <property type="entry name" value="MFS"/>
</dbReference>
<protein>
    <submittedName>
        <fullName evidence="7">MFS transporter</fullName>
    </submittedName>
</protein>
<dbReference type="InterPro" id="IPR036259">
    <property type="entry name" value="MFS_trans_sf"/>
</dbReference>
<dbReference type="SUPFAM" id="SSF103473">
    <property type="entry name" value="MFS general substrate transporter"/>
    <property type="match status" value="1"/>
</dbReference>
<feature type="domain" description="Major facilitator superfamily (MFS) profile" evidence="6">
    <location>
        <begin position="26"/>
        <end position="446"/>
    </location>
</feature>
<keyword evidence="8" id="KW-1185">Reference proteome</keyword>
<evidence type="ECO:0000256" key="1">
    <source>
        <dbReference type="ARBA" id="ARBA00004141"/>
    </source>
</evidence>
<feature type="transmembrane region" description="Helical" evidence="5">
    <location>
        <begin position="248"/>
        <end position="266"/>
    </location>
</feature>
<feature type="transmembrane region" description="Helical" evidence="5">
    <location>
        <begin position="296"/>
        <end position="317"/>
    </location>
</feature>
<dbReference type="Gene3D" id="1.20.1250.20">
    <property type="entry name" value="MFS general substrate transporter like domains"/>
    <property type="match status" value="2"/>
</dbReference>
<proteinExistence type="predicted"/>
<organism evidence="7 8">
    <name type="scientific">Cellvibrio zantedeschiae</name>
    <dbReference type="NCBI Taxonomy" id="1237077"/>
    <lineage>
        <taxon>Bacteria</taxon>
        <taxon>Pseudomonadati</taxon>
        <taxon>Pseudomonadota</taxon>
        <taxon>Gammaproteobacteria</taxon>
        <taxon>Cellvibrionales</taxon>
        <taxon>Cellvibrionaceae</taxon>
        <taxon>Cellvibrio</taxon>
    </lineage>
</organism>
<evidence type="ECO:0000313" key="8">
    <source>
        <dbReference type="Proteomes" id="UP000619761"/>
    </source>
</evidence>
<evidence type="ECO:0000313" key="7">
    <source>
        <dbReference type="EMBL" id="GGY67549.1"/>
    </source>
</evidence>
<keyword evidence="4 5" id="KW-0472">Membrane</keyword>
<comment type="caution">
    <text evidence="7">The sequence shown here is derived from an EMBL/GenBank/DDBJ whole genome shotgun (WGS) entry which is preliminary data.</text>
</comment>
<reference evidence="8" key="1">
    <citation type="journal article" date="2019" name="Int. J. Syst. Evol. Microbiol.">
        <title>The Global Catalogue of Microorganisms (GCM) 10K type strain sequencing project: providing services to taxonomists for standard genome sequencing and annotation.</title>
        <authorList>
            <consortium name="The Broad Institute Genomics Platform"/>
            <consortium name="The Broad Institute Genome Sequencing Center for Infectious Disease"/>
            <person name="Wu L."/>
            <person name="Ma J."/>
        </authorList>
    </citation>
    <scope>NUCLEOTIDE SEQUENCE [LARGE SCALE GENOMIC DNA]</scope>
    <source>
        <strain evidence="8">KCTC 32239</strain>
    </source>
</reference>
<dbReference type="Pfam" id="PF07690">
    <property type="entry name" value="MFS_1"/>
    <property type="match status" value="1"/>
</dbReference>
<feature type="transmembrane region" description="Helical" evidence="5">
    <location>
        <begin position="354"/>
        <end position="375"/>
    </location>
</feature>
<feature type="transmembrane region" description="Helical" evidence="5">
    <location>
        <begin position="329"/>
        <end position="348"/>
    </location>
</feature>
<dbReference type="PANTHER" id="PTHR23508">
    <property type="entry name" value="CARBOXYLIC ACID TRANSPORTER PROTEIN HOMOLOG"/>
    <property type="match status" value="1"/>
</dbReference>
<dbReference type="PANTHER" id="PTHR23508:SF10">
    <property type="entry name" value="CARBOXYLIC ACID TRANSPORTER PROTEIN HOMOLOG"/>
    <property type="match status" value="1"/>
</dbReference>
<dbReference type="RefSeq" id="WP_189416403.1">
    <property type="nucleotide sequence ID" value="NZ_BMYZ01000001.1"/>
</dbReference>
<feature type="transmembrane region" description="Helical" evidence="5">
    <location>
        <begin position="121"/>
        <end position="141"/>
    </location>
</feature>
<accession>A0ABQ3ATV4</accession>
<feature type="transmembrane region" description="Helical" evidence="5">
    <location>
        <begin position="162"/>
        <end position="184"/>
    </location>
</feature>
<evidence type="ECO:0000256" key="5">
    <source>
        <dbReference type="SAM" id="Phobius"/>
    </source>
</evidence>
<gene>
    <name evidence="7" type="ORF">GCM10011613_09590</name>
</gene>
<dbReference type="InterPro" id="IPR020846">
    <property type="entry name" value="MFS_dom"/>
</dbReference>
<comment type="subcellular location">
    <subcellularLocation>
        <location evidence="1">Membrane</location>
        <topology evidence="1">Multi-pass membrane protein</topology>
    </subcellularLocation>
</comment>
<keyword evidence="3 5" id="KW-1133">Transmembrane helix</keyword>
<evidence type="ECO:0000259" key="6">
    <source>
        <dbReference type="PROSITE" id="PS50850"/>
    </source>
</evidence>
<dbReference type="PROSITE" id="PS50850">
    <property type="entry name" value="MFS"/>
    <property type="match status" value="1"/>
</dbReference>
<keyword evidence="2 5" id="KW-0812">Transmembrane</keyword>
<evidence type="ECO:0000256" key="2">
    <source>
        <dbReference type="ARBA" id="ARBA00022692"/>
    </source>
</evidence>
<feature type="transmembrane region" description="Helical" evidence="5">
    <location>
        <begin position="95"/>
        <end position="115"/>
    </location>
</feature>
<feature type="transmembrane region" description="Helical" evidence="5">
    <location>
        <begin position="420"/>
        <end position="442"/>
    </location>
</feature>
<evidence type="ECO:0000256" key="4">
    <source>
        <dbReference type="ARBA" id="ARBA00023136"/>
    </source>
</evidence>
<dbReference type="Proteomes" id="UP000619761">
    <property type="component" value="Unassembled WGS sequence"/>
</dbReference>